<dbReference type="Proteomes" id="UP000605846">
    <property type="component" value="Unassembled WGS sequence"/>
</dbReference>
<accession>A0A8H7BPW8</accession>
<comment type="caution">
    <text evidence="2">The sequence shown here is derived from an EMBL/GenBank/DDBJ whole genome shotgun (WGS) entry which is preliminary data.</text>
</comment>
<reference evidence="2" key="1">
    <citation type="submission" date="2020-01" db="EMBL/GenBank/DDBJ databases">
        <title>Genome Sequencing of Three Apophysomyces-Like Fungal Strains Confirms a Novel Fungal Genus in the Mucoromycota with divergent Burkholderia-like Endosymbiotic Bacteria.</title>
        <authorList>
            <person name="Stajich J.E."/>
            <person name="Macias A.M."/>
            <person name="Carter-House D."/>
            <person name="Lovett B."/>
            <person name="Kasson L.R."/>
            <person name="Berry K."/>
            <person name="Grigoriev I."/>
            <person name="Chang Y."/>
            <person name="Spatafora J."/>
            <person name="Kasson M.T."/>
        </authorList>
    </citation>
    <scope>NUCLEOTIDE SEQUENCE</scope>
    <source>
        <strain evidence="2">NRRL A-21654</strain>
    </source>
</reference>
<feature type="compositionally biased region" description="Low complexity" evidence="1">
    <location>
        <begin position="135"/>
        <end position="149"/>
    </location>
</feature>
<keyword evidence="3" id="KW-1185">Reference proteome</keyword>
<evidence type="ECO:0000313" key="3">
    <source>
        <dbReference type="Proteomes" id="UP000605846"/>
    </source>
</evidence>
<evidence type="ECO:0000313" key="2">
    <source>
        <dbReference type="EMBL" id="KAF7724630.1"/>
    </source>
</evidence>
<proteinExistence type="predicted"/>
<evidence type="ECO:0000256" key="1">
    <source>
        <dbReference type="SAM" id="MobiDB-lite"/>
    </source>
</evidence>
<dbReference type="OrthoDB" id="2270199at2759"/>
<dbReference type="EMBL" id="JABAYA010000115">
    <property type="protein sequence ID" value="KAF7724630.1"/>
    <property type="molecule type" value="Genomic_DNA"/>
</dbReference>
<dbReference type="AlphaFoldDB" id="A0A8H7BPW8"/>
<sequence>MASNLDPSSVFKHLRDETIYHAAVCCGVVIGSCAGFAAEAFSSLLISATWGAEKKQKEQWPEHTIMATEGSVASDTMDNEICMDDEEDIPTVPKMLSRDNGSSSSYWDASYFADKKAKGKQAMRFPHGSPSAIESWRSSLSRRSSSSASCPDAMQSAASFYLDDNLRRRTTYERSDDWNWVDDDGNDGSMSTGNIR</sequence>
<name>A0A8H7BPW8_9FUNG</name>
<gene>
    <name evidence="2" type="ORF">EC973_000874</name>
</gene>
<protein>
    <submittedName>
        <fullName evidence="2">Uncharacterized protein</fullName>
    </submittedName>
</protein>
<feature type="region of interest" description="Disordered" evidence="1">
    <location>
        <begin position="122"/>
        <end position="151"/>
    </location>
</feature>
<organism evidence="2 3">
    <name type="scientific">Apophysomyces ossiformis</name>
    <dbReference type="NCBI Taxonomy" id="679940"/>
    <lineage>
        <taxon>Eukaryota</taxon>
        <taxon>Fungi</taxon>
        <taxon>Fungi incertae sedis</taxon>
        <taxon>Mucoromycota</taxon>
        <taxon>Mucoromycotina</taxon>
        <taxon>Mucoromycetes</taxon>
        <taxon>Mucorales</taxon>
        <taxon>Mucorineae</taxon>
        <taxon>Mucoraceae</taxon>
        <taxon>Apophysomyces</taxon>
    </lineage>
</organism>
<feature type="region of interest" description="Disordered" evidence="1">
    <location>
        <begin position="177"/>
        <end position="196"/>
    </location>
</feature>